<feature type="transmembrane region" description="Helical" evidence="2">
    <location>
        <begin position="441"/>
        <end position="459"/>
    </location>
</feature>
<organism evidence="3 4">
    <name type="scientific">Flagellimonas meridianipacifica</name>
    <dbReference type="NCBI Taxonomy" id="1080225"/>
    <lineage>
        <taxon>Bacteria</taxon>
        <taxon>Pseudomonadati</taxon>
        <taxon>Bacteroidota</taxon>
        <taxon>Flavobacteriia</taxon>
        <taxon>Flavobacteriales</taxon>
        <taxon>Flavobacteriaceae</taxon>
        <taxon>Flagellimonas</taxon>
    </lineage>
</organism>
<evidence type="ECO:0000313" key="3">
    <source>
        <dbReference type="EMBL" id="PRX54413.1"/>
    </source>
</evidence>
<dbReference type="Gene3D" id="1.25.40.10">
    <property type="entry name" value="Tetratricopeptide repeat domain"/>
    <property type="match status" value="1"/>
</dbReference>
<dbReference type="Proteomes" id="UP000237640">
    <property type="component" value="Unassembled WGS sequence"/>
</dbReference>
<name>A0A2T0MAB0_9FLAO</name>
<keyword evidence="4" id="KW-1185">Reference proteome</keyword>
<protein>
    <submittedName>
        <fullName evidence="3">Tetratricopeptide repeat protein</fullName>
    </submittedName>
</protein>
<gene>
    <name evidence="3" type="ORF">CLV81_2814</name>
</gene>
<evidence type="ECO:0000313" key="4">
    <source>
        <dbReference type="Proteomes" id="UP000237640"/>
    </source>
</evidence>
<dbReference type="EMBL" id="PVYX01000002">
    <property type="protein sequence ID" value="PRX54413.1"/>
    <property type="molecule type" value="Genomic_DNA"/>
</dbReference>
<keyword evidence="2" id="KW-1133">Transmembrane helix</keyword>
<comment type="caution">
    <text evidence="3">The sequence shown here is derived from an EMBL/GenBank/DDBJ whole genome shotgun (WGS) entry which is preliminary data.</text>
</comment>
<dbReference type="AlphaFoldDB" id="A0A2T0MAB0"/>
<dbReference type="InterPro" id="IPR011990">
    <property type="entry name" value="TPR-like_helical_dom_sf"/>
</dbReference>
<evidence type="ECO:0000256" key="2">
    <source>
        <dbReference type="SAM" id="Phobius"/>
    </source>
</evidence>
<keyword evidence="2" id="KW-0472">Membrane</keyword>
<dbReference type="InterPro" id="IPR019734">
    <property type="entry name" value="TPR_rpt"/>
</dbReference>
<evidence type="ECO:0000256" key="1">
    <source>
        <dbReference type="SAM" id="Coils"/>
    </source>
</evidence>
<dbReference type="Pfam" id="PF13181">
    <property type="entry name" value="TPR_8"/>
    <property type="match status" value="1"/>
</dbReference>
<dbReference type="SUPFAM" id="SSF48452">
    <property type="entry name" value="TPR-like"/>
    <property type="match status" value="1"/>
</dbReference>
<reference evidence="3 4" key="1">
    <citation type="submission" date="2018-03" db="EMBL/GenBank/DDBJ databases">
        <title>Genomic Encyclopedia of Archaeal and Bacterial Type Strains, Phase II (KMG-II): from individual species to whole genera.</title>
        <authorList>
            <person name="Goeker M."/>
        </authorList>
    </citation>
    <scope>NUCLEOTIDE SEQUENCE [LARGE SCALE GENOMIC DNA]</scope>
    <source>
        <strain evidence="3 4">DSM 25027</strain>
    </source>
</reference>
<feature type="coiled-coil region" evidence="1">
    <location>
        <begin position="464"/>
        <end position="505"/>
    </location>
</feature>
<accession>A0A2T0MAB0</accession>
<keyword evidence="2" id="KW-0812">Transmembrane</keyword>
<keyword evidence="1" id="KW-0175">Coiled coil</keyword>
<sequence length="515" mass="60241">MEASRELAQMDTAKTNKELIRLQQKQITIENRYLDKIDASTEELRQIKSMFAAYALKSYEQLEQINRGLGDIKLGLDVLNESIQKSTERIVDKLELFQQELLELLKNRRMTDADALRRLGKQRFGATINSDGENQRDLEEAIEFYENSVNDFVGKTNPLSWLELGHTYAYKEDFNRAKTAYLQADRLSNQGHRIILEIRNEALFNLVLIEISEENFQNAYEYIQRIVNSDTDHDISIFLLKGLVEMKMGLPVDSFLNIQKALYNRPELIRDLYTYGSEGILINHNDRVSLVKRLCNSLKSEIEVKYKWVNNNLPEYNPIISSHGESTTTQIPRKLFDLFKEVGQIEPYDFLGLLSIYNKFNYEYVNFKKELRRALEAAIKSEDYNLQIAESKVENYGSTESRAHQSLQNDVDSFNSKSQIGAFIGFIVLMIVLDSRWYWRIILAGIILLILYVIAYGFFNNYYNQEWEENKIMHENELESYQQDLNNVRIRRNHLSKLMEKLNKTDSNEKGLILT</sequence>
<proteinExistence type="predicted"/>